<dbReference type="InterPro" id="IPR056884">
    <property type="entry name" value="NPHP3-like_N"/>
</dbReference>
<keyword evidence="6" id="KW-1185">Reference proteome</keyword>
<dbReference type="PANTHER" id="PTHR10039:SF16">
    <property type="entry name" value="GPI INOSITOL-DEACYLASE"/>
    <property type="match status" value="1"/>
</dbReference>
<gene>
    <name evidence="5" type="ORF">NW768_012183</name>
</gene>
<protein>
    <recommendedName>
        <fullName evidence="7">NACHT domain-containing protein</fullName>
    </recommendedName>
</protein>
<feature type="domain" description="DUF7708" evidence="3">
    <location>
        <begin position="73"/>
        <end position="218"/>
    </location>
</feature>
<dbReference type="InterPro" id="IPR002110">
    <property type="entry name" value="Ankyrin_rpt"/>
</dbReference>
<organism evidence="5 6">
    <name type="scientific">Fusarium equiseti</name>
    <name type="common">Fusarium scirpi</name>
    <dbReference type="NCBI Taxonomy" id="61235"/>
    <lineage>
        <taxon>Eukaryota</taxon>
        <taxon>Fungi</taxon>
        <taxon>Dikarya</taxon>
        <taxon>Ascomycota</taxon>
        <taxon>Pezizomycotina</taxon>
        <taxon>Sordariomycetes</taxon>
        <taxon>Hypocreomycetidae</taxon>
        <taxon>Hypocreales</taxon>
        <taxon>Nectriaceae</taxon>
        <taxon>Fusarium</taxon>
        <taxon>Fusarium incarnatum-equiseti species complex</taxon>
    </lineage>
</organism>
<dbReference type="SMART" id="SM00248">
    <property type="entry name" value="ANK"/>
    <property type="match status" value="5"/>
</dbReference>
<evidence type="ECO:0000259" key="4">
    <source>
        <dbReference type="Pfam" id="PF24883"/>
    </source>
</evidence>
<sequence length="1193" mass="133130">MAGFTYSQSEDLWSEAVASLKPELRELFSAERTNKLQALELLLYEAHLQRDLCVRKQWKLTKKSGDIIIIRDVLEKIIKCVDKFKALGDAAVGFAPGYASVPWAVIKILLQTSIHDTTAFAAMIDGVEEVTSTIARCAIFEVVYLKDTTLSTEHLKAALVSLYAAVLSFLGVSCTYFSTKPGKRFMKATLEPAKEIEDALKRARSKQAEVERTAQIMSMEILHETSTRMQDLKVLVGGLSTQLEVTTSRIADLDNKSIDAGTSQPTADFESVRKAIISIMGPTQRTIEVSQAKSDHLQVDQRVQVFDWLSSIRYESHHLTATKGRLSNSGEWLFQKTEYLAWIKSSISGTLWIHGMPGCGKTKLASAIIDLHFAKAGEETRPTAPLAYFYCSRNIAEAERSNPKEVLCCIARQLCQDDPNQLMNERLLHQWELVGKPQAGKDRLNIEATMDLILKTLADNPATIIIDALDELRADKRHELFDCLDQIVKQSPNIVKVLLTSRNDGDIVCRLSTTPNIYISAQENEVDISRFIEVELDKTIAQKRLLKGVVSTDLRCRIALELNQGAQGMFRWVSLQIQNLCDPQRMKLEDDILHELSQLPQTLFDLYEIAFKQIRQLGSSSYEIALSTLHLLLVAIRPIAWPELLDMLQVSHSSVKAGISREQLLDITCNFIDDDGKGEYPRLTHQSVREYLETRSDFVPGVSNAKAAQMCLHQIAAQRIFSARYFSYSTVYLGNHLSVTVPGQRESLGPLLRQLLLPALPDQMDTSKREPSHMFKKWRRQFDGFMEYLNLGTVGINITAIAEDCVIGVLSVSPTATICAMGLDEILMLLKPSRSEVFGAIRIPFFNNITLQFRDKLRGYHPENSFMLAVFQNQPRIMAAVRRLGYSVDSPSPVGSTALCLASALGKDSLIRELLSCGANPNQTGPCRVDGGDKSPDENQARAKTSMGFHVSQGGHYEVLSPFHFRSERMPVLQLAMDNDQGDKCASTLVEFGANVNMRSSYNVTPLQRCLEYGNLEVMFKVFSILLNAGADPDAWLEGGRTIAHLVATMGHHELMRQLLSSGADCSSRDTFQCTPLEHAIRFGHTETVDLLQGIYGAPVSRKMSPMLESPQAPDGDMIPSIIIQQSGSSSQLDSTSELAIGPARPTESQFTSFENREWNRVVNAAQKPKKFSYRQSLRSFLGRRESHQERSG</sequence>
<keyword evidence="2" id="KW-0040">ANK repeat</keyword>
<feature type="repeat" description="ANK" evidence="2">
    <location>
        <begin position="1039"/>
        <end position="1071"/>
    </location>
</feature>
<dbReference type="Pfam" id="PF24883">
    <property type="entry name" value="NPHP3_N"/>
    <property type="match status" value="1"/>
</dbReference>
<dbReference type="PANTHER" id="PTHR10039">
    <property type="entry name" value="AMELOGENIN"/>
    <property type="match status" value="1"/>
</dbReference>
<evidence type="ECO:0000256" key="2">
    <source>
        <dbReference type="PROSITE-ProRule" id="PRU00023"/>
    </source>
</evidence>
<dbReference type="Pfam" id="PF12796">
    <property type="entry name" value="Ank_2"/>
    <property type="match status" value="1"/>
</dbReference>
<feature type="repeat" description="ANK" evidence="2">
    <location>
        <begin position="894"/>
        <end position="926"/>
    </location>
</feature>
<evidence type="ECO:0000259" key="3">
    <source>
        <dbReference type="Pfam" id="PF24809"/>
    </source>
</evidence>
<reference evidence="5" key="1">
    <citation type="submission" date="2022-09" db="EMBL/GenBank/DDBJ databases">
        <title>Fusarium specimens isolated from Avocado Roots.</title>
        <authorList>
            <person name="Stajich J."/>
            <person name="Roper C."/>
            <person name="Heimlech-Rivalta G."/>
        </authorList>
    </citation>
    <scope>NUCLEOTIDE SEQUENCE</scope>
    <source>
        <strain evidence="5">CF00095</strain>
    </source>
</reference>
<dbReference type="Pfam" id="PF00023">
    <property type="entry name" value="Ank"/>
    <property type="match status" value="1"/>
</dbReference>
<dbReference type="InterPro" id="IPR036770">
    <property type="entry name" value="Ankyrin_rpt-contain_sf"/>
</dbReference>
<dbReference type="InterPro" id="IPR027417">
    <property type="entry name" value="P-loop_NTPase"/>
</dbReference>
<dbReference type="SUPFAM" id="SSF48403">
    <property type="entry name" value="Ankyrin repeat"/>
    <property type="match status" value="1"/>
</dbReference>
<dbReference type="Pfam" id="PF24809">
    <property type="entry name" value="DUF7708"/>
    <property type="match status" value="1"/>
</dbReference>
<dbReference type="Gene3D" id="3.40.50.300">
    <property type="entry name" value="P-loop containing nucleotide triphosphate hydrolases"/>
    <property type="match status" value="1"/>
</dbReference>
<evidence type="ECO:0000313" key="5">
    <source>
        <dbReference type="EMBL" id="KAJ4108706.1"/>
    </source>
</evidence>
<keyword evidence="1" id="KW-0677">Repeat</keyword>
<dbReference type="EMBL" id="JAOQBH010000038">
    <property type="protein sequence ID" value="KAJ4108706.1"/>
    <property type="molecule type" value="Genomic_DNA"/>
</dbReference>
<evidence type="ECO:0000313" key="6">
    <source>
        <dbReference type="Proteomes" id="UP001152024"/>
    </source>
</evidence>
<dbReference type="PROSITE" id="PS50297">
    <property type="entry name" value="ANK_REP_REGION"/>
    <property type="match status" value="1"/>
</dbReference>
<evidence type="ECO:0008006" key="7">
    <source>
        <dbReference type="Google" id="ProtNLM"/>
    </source>
</evidence>
<dbReference type="Gene3D" id="1.25.40.20">
    <property type="entry name" value="Ankyrin repeat-containing domain"/>
    <property type="match status" value="1"/>
</dbReference>
<name>A0ABQ8QVT6_FUSEQ</name>
<dbReference type="InterPro" id="IPR056125">
    <property type="entry name" value="DUF7708"/>
</dbReference>
<dbReference type="PROSITE" id="PS50088">
    <property type="entry name" value="ANK_REPEAT"/>
    <property type="match status" value="2"/>
</dbReference>
<evidence type="ECO:0000256" key="1">
    <source>
        <dbReference type="ARBA" id="ARBA00022737"/>
    </source>
</evidence>
<accession>A0ABQ8QVT6</accession>
<comment type="caution">
    <text evidence="5">The sequence shown here is derived from an EMBL/GenBank/DDBJ whole genome shotgun (WGS) entry which is preliminary data.</text>
</comment>
<proteinExistence type="predicted"/>
<dbReference type="SUPFAM" id="SSF52540">
    <property type="entry name" value="P-loop containing nucleoside triphosphate hydrolases"/>
    <property type="match status" value="1"/>
</dbReference>
<dbReference type="Proteomes" id="UP001152024">
    <property type="component" value="Unassembled WGS sequence"/>
</dbReference>
<feature type="domain" description="Nephrocystin 3-like N-terminal" evidence="4">
    <location>
        <begin position="329"/>
        <end position="502"/>
    </location>
</feature>